<dbReference type="FunFam" id="3.30.420.10:FF:000033">
    <property type="entry name" value="Exodeoxyribonuclease I"/>
    <property type="match status" value="1"/>
</dbReference>
<dbReference type="Pfam" id="PF08411">
    <property type="entry name" value="ExoI_SH3"/>
    <property type="match status" value="1"/>
</dbReference>
<keyword evidence="5 16" id="KW-0479">Metal-binding</keyword>
<evidence type="ECO:0000256" key="14">
    <source>
        <dbReference type="PIRNR" id="PIRNR000977"/>
    </source>
</evidence>
<evidence type="ECO:0000256" key="3">
    <source>
        <dbReference type="ARBA" id="ARBA00019900"/>
    </source>
</evidence>
<evidence type="ECO:0000256" key="9">
    <source>
        <dbReference type="ARBA" id="ARBA00022842"/>
    </source>
</evidence>
<evidence type="ECO:0000313" key="19">
    <source>
        <dbReference type="EMBL" id="VAX76873.1"/>
    </source>
</evidence>
<dbReference type="PROSITE" id="PS51785">
    <property type="entry name" value="EXOI_C"/>
    <property type="match status" value="1"/>
</dbReference>
<keyword evidence="4 14" id="KW-0540">Nuclease</keyword>
<gene>
    <name evidence="19" type="primary">sbcB</name>
    <name evidence="19" type="ORF">BUCINSTRO3249_0376</name>
</gene>
<keyword evidence="7 14" id="KW-0378">Hydrolase</keyword>
<keyword evidence="6 14" id="KW-0227">DNA damage</keyword>
<evidence type="ECO:0000256" key="6">
    <source>
        <dbReference type="ARBA" id="ARBA00022763"/>
    </source>
</evidence>
<dbReference type="InterPro" id="IPR012337">
    <property type="entry name" value="RNaseH-like_sf"/>
</dbReference>
<evidence type="ECO:0000256" key="7">
    <source>
        <dbReference type="ARBA" id="ARBA00022801"/>
    </source>
</evidence>
<feature type="binding site" evidence="16">
    <location>
        <position position="15"/>
    </location>
    <ligand>
        <name>Mg(2+)</name>
        <dbReference type="ChEBI" id="CHEBI:18420"/>
        <label>2</label>
    </ligand>
</feature>
<dbReference type="OrthoDB" id="9763470at2"/>
<dbReference type="PROSITE" id="PS51784">
    <property type="entry name" value="EXOI_SH3"/>
    <property type="match status" value="1"/>
</dbReference>
<dbReference type="Gene3D" id="1.20.1280.70">
    <property type="entry name" value="Exonuclease ExoI, domain 3"/>
    <property type="match status" value="1"/>
</dbReference>
<dbReference type="InterPro" id="IPR013520">
    <property type="entry name" value="Ribonucl_H"/>
</dbReference>
<feature type="domain" description="ExoI C-terminal" evidence="18">
    <location>
        <begin position="352"/>
        <end position="468"/>
    </location>
</feature>
<dbReference type="Gene3D" id="1.10.287.1240">
    <property type="match status" value="1"/>
</dbReference>
<evidence type="ECO:0000256" key="5">
    <source>
        <dbReference type="ARBA" id="ARBA00022723"/>
    </source>
</evidence>
<feature type="binding site" evidence="16">
    <location>
        <position position="184"/>
    </location>
    <ligand>
        <name>Mg(2+)</name>
        <dbReference type="ChEBI" id="CHEBI:18420"/>
        <label>2</label>
    </ligand>
</feature>
<evidence type="ECO:0000256" key="1">
    <source>
        <dbReference type="ARBA" id="ARBA00000563"/>
    </source>
</evidence>
<comment type="catalytic activity">
    <reaction evidence="1 14">
        <text>Exonucleolytic cleavage in the 3'- to 5'-direction to yield nucleoside 5'-phosphates.</text>
        <dbReference type="EC" id="3.1.11.1"/>
    </reaction>
</comment>
<comment type="subunit">
    <text evidence="13">Monomer. Interacts with ssb (via C-terminus); this interaction stimulates the exonuclease activity by recruiting the enzyme to its substrate.</text>
</comment>
<comment type="function">
    <text evidence="12">Degrades single-stranded DNA (ssDNA) in a highly processive manner. Also functions as a DNA deoxyribophosphodiesterase that releases deoxyribose-phosphate moieties following the cleavage of DNA at an apurinic/apyrimidinic (AP) site by either an AP endonuclease or AP lyase.</text>
</comment>
<dbReference type="InterPro" id="IPR036397">
    <property type="entry name" value="RNaseH_sf"/>
</dbReference>
<dbReference type="InterPro" id="IPR058561">
    <property type="entry name" value="Exonuc_1_C"/>
</dbReference>
<dbReference type="GO" id="GO:0003677">
    <property type="term" value="F:DNA binding"/>
    <property type="evidence" value="ECO:0007669"/>
    <property type="project" value="UniProtKB-KW"/>
</dbReference>
<name>A0A3B1DX45_9GAMM</name>
<evidence type="ECO:0000256" key="13">
    <source>
        <dbReference type="ARBA" id="ARBA00046792"/>
    </source>
</evidence>
<dbReference type="Pfam" id="PF00929">
    <property type="entry name" value="RNase_T"/>
    <property type="match status" value="1"/>
</dbReference>
<organism evidence="19 20">
    <name type="scientific">Buchnera aphidicola</name>
    <name type="common">Cinara strobi</name>
    <dbReference type="NCBI Taxonomy" id="1921549"/>
    <lineage>
        <taxon>Bacteria</taxon>
        <taxon>Pseudomonadati</taxon>
        <taxon>Pseudomonadota</taxon>
        <taxon>Gammaproteobacteria</taxon>
        <taxon>Enterobacterales</taxon>
        <taxon>Erwiniaceae</taxon>
        <taxon>Buchnera</taxon>
    </lineage>
</organism>
<dbReference type="NCBIfam" id="NF008746">
    <property type="entry name" value="PRK11779.1"/>
    <property type="match status" value="1"/>
</dbReference>
<dbReference type="GO" id="GO:0006281">
    <property type="term" value="P:DNA repair"/>
    <property type="evidence" value="ECO:0007669"/>
    <property type="project" value="UniProtKB-KW"/>
</dbReference>
<dbReference type="InterPro" id="IPR038649">
    <property type="entry name" value="EXOI_SH3_sf"/>
</dbReference>
<sequence>MTNFSNNSFIFYDYETFGVNVSLDKISQFCCFETDNTFKIVYKKTVLFCFPPLDYLPNPNSILVTRILPQYTHIYGLNEYIFSKKIYNIFSKKKICFIGYNNIKFDDLITRNLFYRNLLDPYEWSWKNGNFSWDLLNILRSFYIFFPNIMLWCHNFDGTVSFKLSDITFINNMKHDSVHDACSDVMATILVMRHLYRYNKDFLFFLYKISCKKYIFSFLIRNFQKPIFYISSFFGSKNNNIGCIMILGYHPRYKNNIIAVNLSKKIKKIFHLYNCILKNNLTIKDLFSYGVQVISLNKSPLFFSYNSISVNNCQRLKINYMRCQKNFYLLNKNIKIKNWIVSLFSHENVRKNNDDIDCKLYYDFFSYKDKLLFKFIHEQGPLKWINLYPRFLDSRAKEIFFRLKGRNFVNCLNSNEKKIWKLYCQKKINSDFVKNYMDSIQKLKIKHVHSEKNLFLLDKLISYMNDVIIKINSLC</sequence>
<keyword evidence="10" id="KW-0238">DNA-binding</keyword>
<dbReference type="GO" id="GO:0008310">
    <property type="term" value="F:single-stranded DNA 3'-5' DNA exonuclease activity"/>
    <property type="evidence" value="ECO:0007669"/>
    <property type="project" value="UniProtKB-EC"/>
</dbReference>
<accession>A0A3B1DX45</accession>
<dbReference type="Gene3D" id="3.30.1520.20">
    <property type="entry name" value="Exonuclease ExoI, domain 2"/>
    <property type="match status" value="1"/>
</dbReference>
<dbReference type="PIRSF" id="PIRSF000977">
    <property type="entry name" value="Exodeoxyribonuclease_I"/>
    <property type="match status" value="1"/>
</dbReference>
<feature type="binding site" evidence="16">
    <location>
        <position position="13"/>
    </location>
    <ligand>
        <name>Mg(2+)</name>
        <dbReference type="ChEBI" id="CHEBI:18420"/>
        <label>1</label>
    </ligand>
</feature>
<dbReference type="RefSeq" id="WP_158349231.1">
    <property type="nucleotide sequence ID" value="NZ_LR025085.1"/>
</dbReference>
<dbReference type="InterPro" id="IPR023607">
    <property type="entry name" value="Exodeoxyribonuclease_I"/>
</dbReference>
<keyword evidence="9 16" id="KW-0460">Magnesium</keyword>
<evidence type="ECO:0000313" key="20">
    <source>
        <dbReference type="Proteomes" id="UP000271849"/>
    </source>
</evidence>
<evidence type="ECO:0000256" key="15">
    <source>
        <dbReference type="PIRSR" id="PIRSR000977-1"/>
    </source>
</evidence>
<dbReference type="EMBL" id="LR025085">
    <property type="protein sequence ID" value="VAX76873.1"/>
    <property type="molecule type" value="Genomic_DNA"/>
</dbReference>
<dbReference type="STRING" id="1921549.GCA_900128825_00376"/>
<proteinExistence type="predicted"/>
<protein>
    <recommendedName>
        <fullName evidence="3 14">Exodeoxyribonuclease I</fullName>
        <ecNumber evidence="2 14">3.1.11.1</ecNumber>
    </recommendedName>
</protein>
<reference evidence="20" key="1">
    <citation type="submission" date="2018-09" db="EMBL/GenBank/DDBJ databases">
        <authorList>
            <person name="Manzano-Marin A."/>
            <person name="Manzano-Marin A."/>
        </authorList>
    </citation>
    <scope>NUCLEOTIDE SEQUENCE [LARGE SCALE GENOMIC DNA]</scope>
    <source>
        <strain evidence="20">BuCistrobi</strain>
    </source>
</reference>
<dbReference type="Gene3D" id="3.30.420.10">
    <property type="entry name" value="Ribonuclease H-like superfamily/Ribonuclease H"/>
    <property type="match status" value="1"/>
</dbReference>
<dbReference type="SUPFAM" id="SSF53098">
    <property type="entry name" value="Ribonuclease H-like"/>
    <property type="match status" value="1"/>
</dbReference>
<evidence type="ECO:0000256" key="2">
    <source>
        <dbReference type="ARBA" id="ARBA00012108"/>
    </source>
</evidence>
<dbReference type="GO" id="GO:0046872">
    <property type="term" value="F:metal ion binding"/>
    <property type="evidence" value="ECO:0007669"/>
    <property type="project" value="UniProtKB-KW"/>
</dbReference>
<dbReference type="InterPro" id="IPR013620">
    <property type="entry name" value="Exonuc_1_SH3"/>
</dbReference>
<evidence type="ECO:0000256" key="12">
    <source>
        <dbReference type="ARBA" id="ARBA00046035"/>
    </source>
</evidence>
<evidence type="ECO:0000256" key="4">
    <source>
        <dbReference type="ARBA" id="ARBA00022722"/>
    </source>
</evidence>
<keyword evidence="11 14" id="KW-0234">DNA repair</keyword>
<dbReference type="EC" id="3.1.11.1" evidence="2 14"/>
<feature type="binding site" evidence="15">
    <location>
        <position position="163"/>
    </location>
    <ligand>
        <name>substrate</name>
    </ligand>
</feature>
<dbReference type="Proteomes" id="UP000271849">
    <property type="component" value="Chromosome"/>
</dbReference>
<dbReference type="CDD" id="cd06138">
    <property type="entry name" value="ExoI_N"/>
    <property type="match status" value="1"/>
</dbReference>
<evidence type="ECO:0000256" key="10">
    <source>
        <dbReference type="ARBA" id="ARBA00023125"/>
    </source>
</evidence>
<dbReference type="InterPro" id="IPR034747">
    <property type="entry name" value="EXOI_SH3"/>
</dbReference>
<evidence type="ECO:0000256" key="16">
    <source>
        <dbReference type="PIRSR" id="PIRSR000977-2"/>
    </source>
</evidence>
<evidence type="ECO:0000259" key="18">
    <source>
        <dbReference type="PROSITE" id="PS51785"/>
    </source>
</evidence>
<keyword evidence="8 14" id="KW-0269">Exonuclease</keyword>
<feature type="binding site" evidence="15">
    <location>
        <position position="15"/>
    </location>
    <ligand>
        <name>substrate</name>
    </ligand>
</feature>
<dbReference type="AlphaFoldDB" id="A0A3B1DX45"/>
<feature type="domain" description="ExoI SH3-like" evidence="17">
    <location>
        <begin position="200"/>
        <end position="348"/>
    </location>
</feature>
<evidence type="ECO:0000256" key="11">
    <source>
        <dbReference type="ARBA" id="ARBA00023204"/>
    </source>
</evidence>
<evidence type="ECO:0000256" key="8">
    <source>
        <dbReference type="ARBA" id="ARBA00022839"/>
    </source>
</evidence>
<comment type="cofactor">
    <cofactor evidence="16">
        <name>Mg(2+)</name>
        <dbReference type="ChEBI" id="CHEBI:18420"/>
    </cofactor>
    <text evidence="16">Binds 2 Mg(2+) ions per monomer.</text>
</comment>
<evidence type="ECO:0000259" key="17">
    <source>
        <dbReference type="PROSITE" id="PS51784"/>
    </source>
</evidence>
<dbReference type="Pfam" id="PF26016">
    <property type="entry name" value="ExoI_C"/>
    <property type="match status" value="1"/>
</dbReference>